<dbReference type="EMBL" id="QOCI01000003">
    <property type="protein sequence ID" value="RRR19227.1"/>
    <property type="molecule type" value="Genomic_DNA"/>
</dbReference>
<protein>
    <recommendedName>
        <fullName evidence="3">Bacteriocin-protection protein, YdeI/OmpD-associated family</fullName>
    </recommendedName>
</protein>
<evidence type="ECO:0000313" key="2">
    <source>
        <dbReference type="Proteomes" id="UP000274327"/>
    </source>
</evidence>
<comment type="caution">
    <text evidence="1">The sequence shown here is derived from an EMBL/GenBank/DDBJ whole genome shotgun (WGS) entry which is preliminary data.</text>
</comment>
<keyword evidence="2" id="KW-1185">Reference proteome</keyword>
<evidence type="ECO:0008006" key="3">
    <source>
        <dbReference type="Google" id="ProtNLM"/>
    </source>
</evidence>
<dbReference type="GeneID" id="78120619"/>
<reference evidence="1 2" key="1">
    <citation type="submission" date="2018-07" db="EMBL/GenBank/DDBJ databases">
        <title>Brachybacteriurn paraconglorneratum KCTC 9916.</title>
        <authorList>
            <person name="Li Y."/>
        </authorList>
    </citation>
    <scope>NUCLEOTIDE SEQUENCE [LARGE SCALE GENOMIC DNA]</scope>
    <source>
        <strain evidence="1 2">KCTC 9916</strain>
    </source>
</reference>
<proteinExistence type="predicted"/>
<evidence type="ECO:0000313" key="1">
    <source>
        <dbReference type="EMBL" id="RRR19227.1"/>
    </source>
</evidence>
<dbReference type="Pfam" id="PF13376">
    <property type="entry name" value="OmdA"/>
    <property type="match status" value="1"/>
</dbReference>
<gene>
    <name evidence="1" type="ORF">DS079_06200</name>
</gene>
<organism evidence="1 2">
    <name type="scientific">Brachybacterium paraconglomeratum</name>
    <dbReference type="NCBI Taxonomy" id="173362"/>
    <lineage>
        <taxon>Bacteria</taxon>
        <taxon>Bacillati</taxon>
        <taxon>Actinomycetota</taxon>
        <taxon>Actinomycetes</taxon>
        <taxon>Micrococcales</taxon>
        <taxon>Dermabacteraceae</taxon>
        <taxon>Brachybacterium</taxon>
    </lineage>
</organism>
<dbReference type="Proteomes" id="UP000274327">
    <property type="component" value="Unassembled WGS sequence"/>
</dbReference>
<accession>A0A426SM13</accession>
<dbReference type="AlphaFoldDB" id="A0A426SM13"/>
<dbReference type="RefSeq" id="WP_126985812.1">
    <property type="nucleotide sequence ID" value="NZ_ML133853.1"/>
</dbReference>
<sequence>MTASTPEQPLVLADAPAWRRWLLAHEGRSDGEWLVLAKKGTLDPTSLSYQEALDEALCSGWIDGQRRSRDEGTFLQRFTPRRPRSIWSQRNVAIIARLEEEGRMRERGRAEVERARADGRWDAAYAGPATAEVPPELAAALAEDDAARAAFEALNRTNRFSVLHPVLSARDAPARERAVVRAVRRLRGDGAGTR</sequence>
<name>A0A426SM13_9MICO</name>